<protein>
    <submittedName>
        <fullName evidence="1">Uncharacterized protein</fullName>
    </submittedName>
</protein>
<evidence type="ECO:0000313" key="1">
    <source>
        <dbReference type="EMBL" id="OPJ66342.1"/>
    </source>
</evidence>
<organism evidence="1 2">
    <name type="scientific">Patagioenas fasciata monilis</name>
    <dbReference type="NCBI Taxonomy" id="372326"/>
    <lineage>
        <taxon>Eukaryota</taxon>
        <taxon>Metazoa</taxon>
        <taxon>Chordata</taxon>
        <taxon>Craniata</taxon>
        <taxon>Vertebrata</taxon>
        <taxon>Euteleostomi</taxon>
        <taxon>Archelosauria</taxon>
        <taxon>Archosauria</taxon>
        <taxon>Dinosauria</taxon>
        <taxon>Saurischia</taxon>
        <taxon>Theropoda</taxon>
        <taxon>Coelurosauria</taxon>
        <taxon>Aves</taxon>
        <taxon>Neognathae</taxon>
        <taxon>Neoaves</taxon>
        <taxon>Columbimorphae</taxon>
        <taxon>Columbiformes</taxon>
        <taxon>Columbidae</taxon>
        <taxon>Patagioenas</taxon>
    </lineage>
</organism>
<gene>
    <name evidence="1" type="ORF">AV530_012273</name>
</gene>
<sequence length="80" mass="8553">MTGDCCCLLASLLGTKDIFTEDGRSCSHCSRSPALGGLDETCSARRTRSTGCSECQKFIWISDSCSRVTVEISIKSAPLV</sequence>
<accession>A0A1V4J230</accession>
<reference evidence="1 2" key="1">
    <citation type="submission" date="2016-02" db="EMBL/GenBank/DDBJ databases">
        <title>Band-tailed pigeon sequencing and assembly.</title>
        <authorList>
            <person name="Soares A.E."/>
            <person name="Novak B.J."/>
            <person name="Rice E.S."/>
            <person name="O'Connell B."/>
            <person name="Chang D."/>
            <person name="Weber S."/>
            <person name="Shapiro B."/>
        </authorList>
    </citation>
    <scope>NUCLEOTIDE SEQUENCE [LARGE SCALE GENOMIC DNA]</scope>
    <source>
        <strain evidence="1">BTP2013</strain>
        <tissue evidence="1">Blood</tissue>
    </source>
</reference>
<comment type="caution">
    <text evidence="1">The sequence shown here is derived from an EMBL/GenBank/DDBJ whole genome shotgun (WGS) entry which is preliminary data.</text>
</comment>
<name>A0A1V4J230_PATFA</name>
<dbReference type="AlphaFoldDB" id="A0A1V4J230"/>
<dbReference type="EMBL" id="LSYS01009459">
    <property type="protein sequence ID" value="OPJ66342.1"/>
    <property type="molecule type" value="Genomic_DNA"/>
</dbReference>
<keyword evidence="2" id="KW-1185">Reference proteome</keyword>
<evidence type="ECO:0000313" key="2">
    <source>
        <dbReference type="Proteomes" id="UP000190648"/>
    </source>
</evidence>
<dbReference type="Proteomes" id="UP000190648">
    <property type="component" value="Unassembled WGS sequence"/>
</dbReference>
<proteinExistence type="predicted"/>